<evidence type="ECO:0000259" key="2">
    <source>
        <dbReference type="Pfam" id="PF06744"/>
    </source>
</evidence>
<reference evidence="5" key="2">
    <citation type="submission" date="2023-01" db="EMBL/GenBank/DDBJ databases">
        <title>Draft genome sequence of Agaribacter marinus strain NBRC 110023.</title>
        <authorList>
            <person name="Sun Q."/>
            <person name="Mori K."/>
        </authorList>
    </citation>
    <scope>NUCLEOTIDE SEQUENCE</scope>
    <source>
        <strain evidence="5">NBRC 110023</strain>
    </source>
</reference>
<proteinExistence type="predicted"/>
<accession>A0AA37T5H9</accession>
<dbReference type="Gene3D" id="3.40.50.300">
    <property type="entry name" value="P-loop containing nucleotide triphosphate hydrolases"/>
    <property type="match status" value="1"/>
</dbReference>
<keyword evidence="6" id="KW-1185">Reference proteome</keyword>
<dbReference type="InterPro" id="IPR027417">
    <property type="entry name" value="P-loop_NTPase"/>
</dbReference>
<dbReference type="InterPro" id="IPR009612">
    <property type="entry name" value="IcmF-rel"/>
</dbReference>
<evidence type="ECO:0000259" key="3">
    <source>
        <dbReference type="Pfam" id="PF06761"/>
    </source>
</evidence>
<sequence>MSKIKAITSHKYFIPILCLFIAALLIFLAGPYFSFAGYAPLAGFVTQLLVFLFIVAGYCLYQYIKFLKSQKQQDKMVEEITKDDGVNEAIDAESAALKEKFKLAFSTLKQKKGGPASLTEIPWYMIIGSPGSGKTTLLSNSGLRFPLANEFDNKAVQGIGGTKNCDWWITQQAVLLDTAGRYASQDSYQKVDESGWKNFLSMIKRYRRKPISGLLVSFSMSDLMTMNEYELSQHTLKLKQRIAEVNEFFGTQFPVYIVITKSDMLAGFTQFFDNFSHKEREQAFGLTFDKQLSVQGNITEAFSLQFSDLLKSISRRQWQRMSLERDANRKSTIYTFSDQLASLHNAFNTIVDGLSRKEEGLSTGIIRGLYLTSGTQSGAPIDRMINKVSQAFGLKSTARVMWNNDQRSYFIKDLLQDLVFAEADKFGTLTKYESRKQLLKRIAMGAAAAVTLGLCIGMYLSYNNNTQYIARSDASVDKWISQYDDKSIGSDADIRQFLPALNDFTNDIEGLANENRANFSGLGLNQSDEVESALMASYGRLLKAVLLPYVSEQVKTHLRQPSDISQQYQALKTYLMLANSENRDNKFIARYLEQHLNSNQYFSSLEFTQVFSHVENLVDSNMVIESVDNALVVDARRTLSAQPLGEIYYKQFKDAYLSDPTKYLSMAQLASSDWGTIFTTRFDDIQTLSKLYTPESFDVVLSEEIDEYIDKLGDEAWILGPDNVVNSANLSEQLNKLYARDYVNSWQALINSVSVKSASSAASLSAGLQLLIETDSPIFVFLSNVSQATKLIDISSNTPNLNLGANASRAVSAAKNALTADNPRVYVTSRFSKLHELMQEDKKLATQQRFSTLLQEVNVNLSFQLQNTNNAFDPSILNGLQGYGYLQTEPLNRWVSQLAGSIQSAQNRLQKTQLTQLWKSGVLGVCSDVVEFKYPFNRGASADASLRDINQLFAPSGALYSFFEQHLAPLINMQRLPWTWKNDVQSSYAFGEHVLPFFENIYTIQRSLYASDGSQPEIQLSLTPVYLDPRLARFRMSIYGKTLNYQFGRPTSTPVIWPPENPSTNGQVSFGRRDGSEVLDNKEGLFALFRLLDASETKRISANKVNVTFSKSDYKAIYELSAASPVDPLVFTRMSSLTCIDSL</sequence>
<dbReference type="InterPro" id="IPR010623">
    <property type="entry name" value="IcmF_C"/>
</dbReference>
<keyword evidence="1" id="KW-0472">Membrane</keyword>
<dbReference type="PANTHER" id="PTHR36153">
    <property type="entry name" value="INNER MEMBRANE PROTEIN-RELATED"/>
    <property type="match status" value="1"/>
</dbReference>
<feature type="transmembrane region" description="Helical" evidence="1">
    <location>
        <begin position="442"/>
        <end position="462"/>
    </location>
</feature>
<dbReference type="InterPro" id="IPR017731">
    <property type="entry name" value="TssM1-like"/>
</dbReference>
<dbReference type="EMBL" id="BSOT01000006">
    <property type="protein sequence ID" value="GLR71905.1"/>
    <property type="molecule type" value="Genomic_DNA"/>
</dbReference>
<keyword evidence="1" id="KW-1133">Transmembrane helix</keyword>
<evidence type="ECO:0000259" key="4">
    <source>
        <dbReference type="Pfam" id="PF14331"/>
    </source>
</evidence>
<feature type="domain" description="Type VI secretion system IcmF C-terminal" evidence="2">
    <location>
        <begin position="1021"/>
        <end position="1124"/>
    </location>
</feature>
<name>A0AA37T5H9_9ALTE</name>
<dbReference type="SUPFAM" id="SSF52540">
    <property type="entry name" value="P-loop containing nucleoside triphosphate hydrolases"/>
    <property type="match status" value="1"/>
</dbReference>
<feature type="domain" description="IcmF-related" evidence="3">
    <location>
        <begin position="498"/>
        <end position="789"/>
    </location>
</feature>
<organism evidence="5 6">
    <name type="scientific">Agaribacter marinus</name>
    <dbReference type="NCBI Taxonomy" id="1431249"/>
    <lineage>
        <taxon>Bacteria</taxon>
        <taxon>Pseudomonadati</taxon>
        <taxon>Pseudomonadota</taxon>
        <taxon>Gammaproteobacteria</taxon>
        <taxon>Alteromonadales</taxon>
        <taxon>Alteromonadaceae</taxon>
        <taxon>Agaribacter</taxon>
    </lineage>
</organism>
<dbReference type="Proteomes" id="UP001156601">
    <property type="component" value="Unassembled WGS sequence"/>
</dbReference>
<evidence type="ECO:0000313" key="6">
    <source>
        <dbReference type="Proteomes" id="UP001156601"/>
    </source>
</evidence>
<reference evidence="5" key="1">
    <citation type="journal article" date="2014" name="Int. J. Syst. Evol. Microbiol.">
        <title>Complete genome sequence of Corynebacterium casei LMG S-19264T (=DSM 44701T), isolated from a smear-ripened cheese.</title>
        <authorList>
            <consortium name="US DOE Joint Genome Institute (JGI-PGF)"/>
            <person name="Walter F."/>
            <person name="Albersmeier A."/>
            <person name="Kalinowski J."/>
            <person name="Ruckert C."/>
        </authorList>
    </citation>
    <scope>NUCLEOTIDE SEQUENCE</scope>
    <source>
        <strain evidence="5">NBRC 110023</strain>
    </source>
</reference>
<evidence type="ECO:0000256" key="1">
    <source>
        <dbReference type="SAM" id="Phobius"/>
    </source>
</evidence>
<dbReference type="Pfam" id="PF14331">
    <property type="entry name" value="IcmF-related_N"/>
    <property type="match status" value="1"/>
</dbReference>
<comment type="caution">
    <text evidence="5">The sequence shown here is derived from an EMBL/GenBank/DDBJ whole genome shotgun (WGS) entry which is preliminary data.</text>
</comment>
<dbReference type="Pfam" id="PF06744">
    <property type="entry name" value="IcmF_C"/>
    <property type="match status" value="1"/>
</dbReference>
<dbReference type="Pfam" id="PF06761">
    <property type="entry name" value="IcmF-related"/>
    <property type="match status" value="1"/>
</dbReference>
<dbReference type="InterPro" id="IPR025743">
    <property type="entry name" value="TssM1_N"/>
</dbReference>
<feature type="transmembrane region" description="Helical" evidence="1">
    <location>
        <begin position="41"/>
        <end position="61"/>
    </location>
</feature>
<gene>
    <name evidence="5" type="primary">icmF1</name>
    <name evidence="5" type="ORF">GCM10007852_28130</name>
</gene>
<feature type="transmembrane region" description="Helical" evidence="1">
    <location>
        <begin position="12"/>
        <end position="35"/>
    </location>
</feature>
<dbReference type="NCBIfam" id="TIGR03348">
    <property type="entry name" value="VI_IcmF"/>
    <property type="match status" value="1"/>
</dbReference>
<keyword evidence="1" id="KW-0812">Transmembrane</keyword>
<feature type="domain" description="Type VI secretion system component TssM1 N-terminal" evidence="4">
    <location>
        <begin position="190"/>
        <end position="446"/>
    </location>
</feature>
<dbReference type="InterPro" id="IPR053156">
    <property type="entry name" value="T6SS_TssM-like"/>
</dbReference>
<evidence type="ECO:0000313" key="5">
    <source>
        <dbReference type="EMBL" id="GLR71905.1"/>
    </source>
</evidence>
<dbReference type="PANTHER" id="PTHR36153:SF1">
    <property type="entry name" value="TYPE VI SECRETION SYSTEM COMPONENT TSSM1"/>
    <property type="match status" value="1"/>
</dbReference>
<dbReference type="AlphaFoldDB" id="A0AA37T5H9"/>
<protein>
    <submittedName>
        <fullName evidence="5">Type VI secretion protein IcmF</fullName>
    </submittedName>
</protein>
<dbReference type="RefSeq" id="WP_284218240.1">
    <property type="nucleotide sequence ID" value="NZ_BSOT01000006.1"/>
</dbReference>